<accession>A0A3M7Q2K3</accession>
<keyword evidence="2" id="KW-1185">Reference proteome</keyword>
<proteinExistence type="predicted"/>
<dbReference type="Proteomes" id="UP000276133">
    <property type="component" value="Unassembled WGS sequence"/>
</dbReference>
<comment type="caution">
    <text evidence="1">The sequence shown here is derived from an EMBL/GenBank/DDBJ whole genome shotgun (WGS) entry which is preliminary data.</text>
</comment>
<dbReference type="EMBL" id="REGN01007717">
    <property type="protein sequence ID" value="RNA05454.1"/>
    <property type="molecule type" value="Genomic_DNA"/>
</dbReference>
<evidence type="ECO:0000313" key="2">
    <source>
        <dbReference type="Proteomes" id="UP000276133"/>
    </source>
</evidence>
<evidence type="ECO:0000313" key="1">
    <source>
        <dbReference type="EMBL" id="RNA05454.1"/>
    </source>
</evidence>
<protein>
    <submittedName>
        <fullName evidence="1">Uncharacterized protein</fullName>
    </submittedName>
</protein>
<gene>
    <name evidence="1" type="ORF">BpHYR1_052058</name>
</gene>
<dbReference type="AlphaFoldDB" id="A0A3M7Q2K3"/>
<reference evidence="1 2" key="1">
    <citation type="journal article" date="2018" name="Sci. Rep.">
        <title>Genomic signatures of local adaptation to the degree of environmental predictability in rotifers.</title>
        <authorList>
            <person name="Franch-Gras L."/>
            <person name="Hahn C."/>
            <person name="Garcia-Roger E.M."/>
            <person name="Carmona M.J."/>
            <person name="Serra M."/>
            <person name="Gomez A."/>
        </authorList>
    </citation>
    <scope>NUCLEOTIDE SEQUENCE [LARGE SCALE GENOMIC DNA]</scope>
    <source>
        <strain evidence="1">HYR1</strain>
    </source>
</reference>
<sequence length="66" mass="8066">MKNSSLIDNIFCRYKKCKKFCQNMLFLLNLKSFKFLIDRKNKIILVLMNDYKSYEFELNNLISLKF</sequence>
<name>A0A3M7Q2K3_BRAPC</name>
<organism evidence="1 2">
    <name type="scientific">Brachionus plicatilis</name>
    <name type="common">Marine rotifer</name>
    <name type="synonym">Brachionus muelleri</name>
    <dbReference type="NCBI Taxonomy" id="10195"/>
    <lineage>
        <taxon>Eukaryota</taxon>
        <taxon>Metazoa</taxon>
        <taxon>Spiralia</taxon>
        <taxon>Gnathifera</taxon>
        <taxon>Rotifera</taxon>
        <taxon>Eurotatoria</taxon>
        <taxon>Monogononta</taxon>
        <taxon>Pseudotrocha</taxon>
        <taxon>Ploima</taxon>
        <taxon>Brachionidae</taxon>
        <taxon>Brachionus</taxon>
    </lineage>
</organism>